<feature type="region of interest" description="Disordered" evidence="1">
    <location>
        <begin position="47"/>
        <end position="76"/>
    </location>
</feature>
<evidence type="ECO:0000313" key="2">
    <source>
        <dbReference type="EMBL" id="PTL72058.1"/>
    </source>
</evidence>
<gene>
    <name evidence="2" type="ORF">C1I63_03855</name>
</gene>
<dbReference type="AlphaFoldDB" id="A0A2T4URA5"/>
<evidence type="ECO:0000256" key="1">
    <source>
        <dbReference type="SAM" id="MobiDB-lite"/>
    </source>
</evidence>
<feature type="region of interest" description="Disordered" evidence="1">
    <location>
        <begin position="1"/>
        <end position="29"/>
    </location>
</feature>
<evidence type="ECO:0000313" key="3">
    <source>
        <dbReference type="Proteomes" id="UP000241085"/>
    </source>
</evidence>
<reference evidence="2 3" key="1">
    <citation type="submission" date="2018-03" db="EMBL/GenBank/DDBJ databases">
        <title>Bacteriophage NCPPB3778 and a type I-E CRISPR drive the evolution of the US Biological Select Agent, Rathayibacter toxicus.</title>
        <authorList>
            <person name="Davis E.W.II."/>
            <person name="Tabima J.F."/>
            <person name="Weisberg A.J."/>
            <person name="Dantas Lopes L."/>
            <person name="Wiseman M.S."/>
            <person name="Wiseman M.S."/>
            <person name="Pupko T."/>
            <person name="Belcher M.S."/>
            <person name="Sechler A.J."/>
            <person name="Tancos M.A."/>
            <person name="Schroeder B.K."/>
            <person name="Murray T.D."/>
            <person name="Luster D.G."/>
            <person name="Schneider W.L."/>
            <person name="Rogers E."/>
            <person name="Andreote F.D."/>
            <person name="Grunwald N.J."/>
            <person name="Putnam M.L."/>
            <person name="Chang J.H."/>
        </authorList>
    </citation>
    <scope>NUCLEOTIDE SEQUENCE [LARGE SCALE GENOMIC DNA]</scope>
    <source>
        <strain evidence="2 3">DSM 15933</strain>
    </source>
</reference>
<comment type="caution">
    <text evidence="2">The sequence shown here is derived from an EMBL/GenBank/DDBJ whole genome shotgun (WGS) entry which is preliminary data.</text>
</comment>
<dbReference type="EMBL" id="PZPL01000001">
    <property type="protein sequence ID" value="PTL72058.1"/>
    <property type="molecule type" value="Genomic_DNA"/>
</dbReference>
<keyword evidence="3" id="KW-1185">Reference proteome</keyword>
<proteinExistence type="predicted"/>
<sequence length="76" mass="7884">MASADSAGPVPGRLGAQGDGEWAREGVQRRRRGRFAAVRTLAGAPSVLTQGGDETDLLGDVGLDTPLRGYSTSKDQ</sequence>
<dbReference type="Proteomes" id="UP000241085">
    <property type="component" value="Unassembled WGS sequence"/>
</dbReference>
<organism evidence="2 3">
    <name type="scientific">Rathayibacter caricis DSM 15933</name>
    <dbReference type="NCBI Taxonomy" id="1328867"/>
    <lineage>
        <taxon>Bacteria</taxon>
        <taxon>Bacillati</taxon>
        <taxon>Actinomycetota</taxon>
        <taxon>Actinomycetes</taxon>
        <taxon>Micrococcales</taxon>
        <taxon>Microbacteriaceae</taxon>
        <taxon>Rathayibacter</taxon>
    </lineage>
</organism>
<name>A0A2T4URA5_9MICO</name>
<accession>A0A2T4URA5</accession>
<protein>
    <submittedName>
        <fullName evidence="2">Uncharacterized protein</fullName>
    </submittedName>
</protein>